<dbReference type="InterPro" id="IPR053158">
    <property type="entry name" value="CapK_Type1_Caps_Biosynth"/>
</dbReference>
<dbReference type="InterPro" id="IPR042099">
    <property type="entry name" value="ANL_N_sf"/>
</dbReference>
<evidence type="ECO:0000313" key="3">
    <source>
        <dbReference type="Proteomes" id="UP001501204"/>
    </source>
</evidence>
<reference evidence="3" key="1">
    <citation type="journal article" date="2019" name="Int. J. Syst. Evol. Microbiol.">
        <title>The Global Catalogue of Microorganisms (GCM) 10K type strain sequencing project: providing services to taxonomists for standard genome sequencing and annotation.</title>
        <authorList>
            <consortium name="The Broad Institute Genomics Platform"/>
            <consortium name="The Broad Institute Genome Sequencing Center for Infectious Disease"/>
            <person name="Wu L."/>
            <person name="Ma J."/>
        </authorList>
    </citation>
    <scope>NUCLEOTIDE SEQUENCE [LARGE SCALE GENOMIC DNA]</scope>
    <source>
        <strain evidence="3">JCM 14735</strain>
    </source>
</reference>
<evidence type="ECO:0008006" key="4">
    <source>
        <dbReference type="Google" id="ProtNLM"/>
    </source>
</evidence>
<keyword evidence="3" id="KW-1185">Reference proteome</keyword>
<proteinExistence type="predicted"/>
<dbReference type="SUPFAM" id="SSF56801">
    <property type="entry name" value="Acetyl-CoA synthetase-like"/>
    <property type="match status" value="1"/>
</dbReference>
<protein>
    <recommendedName>
        <fullName evidence="4">Phenylacetate--CoA ligase family protein</fullName>
    </recommendedName>
</protein>
<evidence type="ECO:0000256" key="1">
    <source>
        <dbReference type="SAM" id="MobiDB-lite"/>
    </source>
</evidence>
<dbReference type="EMBL" id="BAAAOA010000010">
    <property type="protein sequence ID" value="GAA1752662.1"/>
    <property type="molecule type" value="Genomic_DNA"/>
</dbReference>
<sequence>MTGSAAAAAGWDAWWAEHAGTAAIARRQRTRLAALVRHARRASPYYRRLYRGLPPEVTVPGPLPPVAKPQLMEHFDQWVTDPGITLAAVRRDVLADPALVGTRYLGRYRVLTSSGTGGDPAVLVHDPLSWTVAGAVLGVRARRTVLRPGVVGPVARHGVRVAALLATGGHFAALTAAEDLRRSLLRGDRLRVLSVLRPLPELVAELDDFRPTVLVGYPSAVALLAAEQRDGRLRIAPALVAVGGETLAPAARTRIRAAFGCPVLDEYAASEVPGLAVQCHRGVLHVNADRYLLEPVDEAGRPVPPGTTSATVLVTNLANRVQPLIRYDLGDRVEVAARPCPCGSPLPAVRVEGRAGDVLRFAAGGGRTVPILPLALGTVVEETPGVRRFQAVRTAPDTLVLRLEPEPGADPVRLRTAVDTRVRAYLATQGLGAVGVEHSVEPPRQDPSGKFRAVWSA</sequence>
<organism evidence="2 3">
    <name type="scientific">Kocuria aegyptia</name>
    <dbReference type="NCBI Taxonomy" id="330943"/>
    <lineage>
        <taxon>Bacteria</taxon>
        <taxon>Bacillati</taxon>
        <taxon>Actinomycetota</taxon>
        <taxon>Actinomycetes</taxon>
        <taxon>Micrococcales</taxon>
        <taxon>Micrococcaceae</taxon>
        <taxon>Kocuria</taxon>
    </lineage>
</organism>
<dbReference type="PANTHER" id="PTHR36932:SF1">
    <property type="entry name" value="CAPSULAR POLYSACCHARIDE BIOSYNTHESIS PROTEIN"/>
    <property type="match status" value="1"/>
</dbReference>
<dbReference type="PANTHER" id="PTHR36932">
    <property type="entry name" value="CAPSULAR POLYSACCHARIDE BIOSYNTHESIS PROTEIN"/>
    <property type="match status" value="1"/>
</dbReference>
<comment type="caution">
    <text evidence="2">The sequence shown here is derived from an EMBL/GenBank/DDBJ whole genome shotgun (WGS) entry which is preliminary data.</text>
</comment>
<name>A0ABP4WL47_9MICC</name>
<dbReference type="RefSeq" id="WP_344120266.1">
    <property type="nucleotide sequence ID" value="NZ_BAAAOA010000010.1"/>
</dbReference>
<dbReference type="Gene3D" id="3.40.50.12780">
    <property type="entry name" value="N-terminal domain of ligase-like"/>
    <property type="match status" value="1"/>
</dbReference>
<gene>
    <name evidence="2" type="ORF">GCM10009767_09630</name>
</gene>
<accession>A0ABP4WL47</accession>
<feature type="region of interest" description="Disordered" evidence="1">
    <location>
        <begin position="437"/>
        <end position="457"/>
    </location>
</feature>
<feature type="compositionally biased region" description="Basic and acidic residues" evidence="1">
    <location>
        <begin position="438"/>
        <end position="449"/>
    </location>
</feature>
<evidence type="ECO:0000313" key="2">
    <source>
        <dbReference type="EMBL" id="GAA1752662.1"/>
    </source>
</evidence>
<dbReference type="Proteomes" id="UP001501204">
    <property type="component" value="Unassembled WGS sequence"/>
</dbReference>